<evidence type="ECO:0000256" key="3">
    <source>
        <dbReference type="ARBA" id="ARBA00022634"/>
    </source>
</evidence>
<keyword evidence="3" id="KW-0237">DNA synthesis</keyword>
<accession>A0A810PQM7</accession>
<dbReference type="NCBIfam" id="TIGR03905">
    <property type="entry name" value="TIGR03905_4_Cys"/>
    <property type="match status" value="1"/>
</dbReference>
<feature type="domain" description="TSCPD" evidence="6">
    <location>
        <begin position="4"/>
        <end position="80"/>
    </location>
</feature>
<name>A0A810PQM7_9FIRM</name>
<dbReference type="EC" id="1.17.4.1" evidence="2"/>
<comment type="catalytic activity">
    <reaction evidence="5">
        <text>a 2'-deoxyribonucleoside 5'-diphosphate + [thioredoxin]-disulfide + H2O = a ribonucleoside 5'-diphosphate + [thioredoxin]-dithiol</text>
        <dbReference type="Rhea" id="RHEA:23252"/>
        <dbReference type="Rhea" id="RHEA-COMP:10698"/>
        <dbReference type="Rhea" id="RHEA-COMP:10700"/>
        <dbReference type="ChEBI" id="CHEBI:15377"/>
        <dbReference type="ChEBI" id="CHEBI:29950"/>
        <dbReference type="ChEBI" id="CHEBI:50058"/>
        <dbReference type="ChEBI" id="CHEBI:57930"/>
        <dbReference type="ChEBI" id="CHEBI:73316"/>
        <dbReference type="EC" id="1.17.4.1"/>
    </reaction>
</comment>
<keyword evidence="8" id="KW-1185">Reference proteome</keyword>
<dbReference type="AlphaFoldDB" id="A0A810PQM7"/>
<comment type="similarity">
    <text evidence="1">Belongs to the ribonucleoside diphosphate reductase class-2 family.</text>
</comment>
<organism evidence="7 8">
    <name type="scientific">Vescimonas fastidiosa</name>
    <dbReference type="NCBI Taxonomy" id="2714353"/>
    <lineage>
        <taxon>Bacteria</taxon>
        <taxon>Bacillati</taxon>
        <taxon>Bacillota</taxon>
        <taxon>Clostridia</taxon>
        <taxon>Eubacteriales</taxon>
        <taxon>Oscillospiraceae</taxon>
        <taxon>Vescimonas</taxon>
    </lineage>
</organism>
<proteinExistence type="inferred from homology"/>
<evidence type="ECO:0000313" key="8">
    <source>
        <dbReference type="Proteomes" id="UP000681343"/>
    </source>
</evidence>
<dbReference type="KEGG" id="vfa:MM35RIKEN_05020"/>
<dbReference type="InterPro" id="IPR023806">
    <property type="entry name" value="CHP03905"/>
</dbReference>
<dbReference type="GO" id="GO:0000166">
    <property type="term" value="F:nucleotide binding"/>
    <property type="evidence" value="ECO:0007669"/>
    <property type="project" value="UniProtKB-KW"/>
</dbReference>
<gene>
    <name evidence="7" type="ORF">MM35RIKEN_05020</name>
</gene>
<keyword evidence="4" id="KW-0547">Nucleotide-binding</keyword>
<evidence type="ECO:0000313" key="7">
    <source>
        <dbReference type="EMBL" id="BCK78310.1"/>
    </source>
</evidence>
<evidence type="ECO:0000256" key="4">
    <source>
        <dbReference type="ARBA" id="ARBA00022741"/>
    </source>
</evidence>
<dbReference type="EMBL" id="AP023415">
    <property type="protein sequence ID" value="BCK78310.1"/>
    <property type="molecule type" value="Genomic_DNA"/>
</dbReference>
<dbReference type="GO" id="GO:0071897">
    <property type="term" value="P:DNA biosynthetic process"/>
    <property type="evidence" value="ECO:0007669"/>
    <property type="project" value="UniProtKB-KW"/>
</dbReference>
<dbReference type="InterPro" id="IPR024434">
    <property type="entry name" value="TSCPD_dom"/>
</dbReference>
<dbReference type="Proteomes" id="UP000681343">
    <property type="component" value="Chromosome"/>
</dbReference>
<dbReference type="Pfam" id="PF12637">
    <property type="entry name" value="TSCPD"/>
    <property type="match status" value="1"/>
</dbReference>
<sequence>MTYTYQPRGVCSQRMTVELDHGIIRDVRVEGGCNGNLQGISRLVIGMPATEAIEKMKGIRCGGKPSSCPDQLSIALEQALARENQ</sequence>
<evidence type="ECO:0000256" key="2">
    <source>
        <dbReference type="ARBA" id="ARBA00012274"/>
    </source>
</evidence>
<protein>
    <recommendedName>
        <fullName evidence="2">ribonucleoside-diphosphate reductase</fullName>
        <ecNumber evidence="2">1.17.4.1</ecNumber>
    </recommendedName>
</protein>
<dbReference type="RefSeq" id="WP_212818991.1">
    <property type="nucleotide sequence ID" value="NZ_AP023415.1"/>
</dbReference>
<evidence type="ECO:0000256" key="1">
    <source>
        <dbReference type="ARBA" id="ARBA00007405"/>
    </source>
</evidence>
<dbReference type="GO" id="GO:0004748">
    <property type="term" value="F:ribonucleoside-diphosphate reductase activity, thioredoxin disulfide as acceptor"/>
    <property type="evidence" value="ECO:0007669"/>
    <property type="project" value="UniProtKB-EC"/>
</dbReference>
<evidence type="ECO:0000256" key="5">
    <source>
        <dbReference type="ARBA" id="ARBA00047754"/>
    </source>
</evidence>
<reference evidence="7" key="1">
    <citation type="submission" date="2020-09" db="EMBL/GenBank/DDBJ databases">
        <title>New species isolated from human feces.</title>
        <authorList>
            <person name="Kitahara M."/>
            <person name="Shigeno Y."/>
            <person name="Shime M."/>
            <person name="Matsumoto Y."/>
            <person name="Nakamura S."/>
            <person name="Motooka D."/>
            <person name="Fukuoka S."/>
            <person name="Nishikawa H."/>
            <person name="Benno Y."/>
        </authorList>
    </citation>
    <scope>NUCLEOTIDE SEQUENCE</scope>
    <source>
        <strain evidence="7">MM35</strain>
    </source>
</reference>
<evidence type="ECO:0000259" key="6">
    <source>
        <dbReference type="Pfam" id="PF12637"/>
    </source>
</evidence>